<dbReference type="InterPro" id="IPR011333">
    <property type="entry name" value="SKP1/BTB/POZ_sf"/>
</dbReference>
<dbReference type="PANTHER" id="PTHR45774">
    <property type="entry name" value="BTB/POZ DOMAIN-CONTAINING"/>
    <property type="match status" value="1"/>
</dbReference>
<accession>A0A8S1CZG1</accession>
<sequence>MSSEEEFETVEISDCEWSSGKTLIEHLLFMYENQLGVDFEITVVSGDNKQKTFKCHKLIVRRLTPNFLANLNEPGDASRSLSIENLDPDIFAEILRFAYTEKLNVEDIQDVLAVYEFANLYKMDVVKRQCYKLFLVKMNNNNVWDILTFMEKQPPDVDLERCLSSFLSTSGTCFLNAPKFLNCSLKVLEFILSQEELLVAEGDLAESVIRWAKHKHPELTPEKSKELLGPCLGKIRFLCMTSSEFCEVVALSGLLLQEDCFSILINIVSGNQAMPLPDYICKLATPRMSLEYMELDTDSSTPSSEKQQESPKFSPKVEPSAAPVETNPTAEVESKKAESTSKKPDFLLVRRAADPKCEPKIFSVIKEQGLIEVNIEVSKTVGIKGVRITSQLTPAECEPGNYEEDMYVKLLMTVANKKKSQCAYMAFTQNAPNGQNKHFDVMFKKPFSLEANKEYILQLVFRKPGTYMFHTRPSSISVDGCQVKFKVDGSKKTTHGADPIEALFFKFN</sequence>
<dbReference type="SMART" id="SM00875">
    <property type="entry name" value="BACK"/>
    <property type="match status" value="1"/>
</dbReference>
<feature type="region of interest" description="Disordered" evidence="1">
    <location>
        <begin position="295"/>
        <end position="338"/>
    </location>
</feature>
<dbReference type="Gene3D" id="3.30.710.10">
    <property type="entry name" value="Potassium Channel Kv1.1, Chain A"/>
    <property type="match status" value="1"/>
</dbReference>
<dbReference type="Pfam" id="PF07707">
    <property type="entry name" value="BACK"/>
    <property type="match status" value="1"/>
</dbReference>
<dbReference type="InterPro" id="IPR000210">
    <property type="entry name" value="BTB/POZ_dom"/>
</dbReference>
<gene>
    <name evidence="3" type="ORF">CLODIP_2_CD05089</name>
</gene>
<keyword evidence="4" id="KW-1185">Reference proteome</keyword>
<comment type="caution">
    <text evidence="3">The sequence shown here is derived from an EMBL/GenBank/DDBJ whole genome shotgun (WGS) entry which is preliminary data.</text>
</comment>
<dbReference type="AlphaFoldDB" id="A0A8S1CZG1"/>
<dbReference type="Gene3D" id="2.60.120.820">
    <property type="entry name" value="PHR domain"/>
    <property type="match status" value="1"/>
</dbReference>
<dbReference type="PROSITE" id="PS50097">
    <property type="entry name" value="BTB"/>
    <property type="match status" value="1"/>
</dbReference>
<dbReference type="Proteomes" id="UP000494165">
    <property type="component" value="Unassembled WGS sequence"/>
</dbReference>
<dbReference type="InterPro" id="IPR038648">
    <property type="entry name" value="PHR_sf"/>
</dbReference>
<dbReference type="OrthoDB" id="45365at2759"/>
<evidence type="ECO:0000259" key="2">
    <source>
        <dbReference type="PROSITE" id="PS50097"/>
    </source>
</evidence>
<evidence type="ECO:0000256" key="1">
    <source>
        <dbReference type="SAM" id="MobiDB-lite"/>
    </source>
</evidence>
<dbReference type="SUPFAM" id="SSF54695">
    <property type="entry name" value="POZ domain"/>
    <property type="match status" value="1"/>
</dbReference>
<dbReference type="InterPro" id="IPR011705">
    <property type="entry name" value="BACK"/>
</dbReference>
<dbReference type="Pfam" id="PF00651">
    <property type="entry name" value="BTB"/>
    <property type="match status" value="1"/>
</dbReference>
<dbReference type="CDD" id="cd18186">
    <property type="entry name" value="BTB_POZ_ZBTB_KLHL-like"/>
    <property type="match status" value="1"/>
</dbReference>
<dbReference type="EMBL" id="CADEPI010000131">
    <property type="protein sequence ID" value="CAB3376700.1"/>
    <property type="molecule type" value="Genomic_DNA"/>
</dbReference>
<feature type="domain" description="BTB" evidence="2">
    <location>
        <begin position="39"/>
        <end position="107"/>
    </location>
</feature>
<dbReference type="Gene3D" id="1.25.40.420">
    <property type="match status" value="1"/>
</dbReference>
<evidence type="ECO:0000313" key="3">
    <source>
        <dbReference type="EMBL" id="CAB3376700.1"/>
    </source>
</evidence>
<name>A0A8S1CZG1_9INSE</name>
<organism evidence="3 4">
    <name type="scientific">Cloeon dipterum</name>
    <dbReference type="NCBI Taxonomy" id="197152"/>
    <lineage>
        <taxon>Eukaryota</taxon>
        <taxon>Metazoa</taxon>
        <taxon>Ecdysozoa</taxon>
        <taxon>Arthropoda</taxon>
        <taxon>Hexapoda</taxon>
        <taxon>Insecta</taxon>
        <taxon>Pterygota</taxon>
        <taxon>Palaeoptera</taxon>
        <taxon>Ephemeroptera</taxon>
        <taxon>Pisciforma</taxon>
        <taxon>Baetidae</taxon>
        <taxon>Cloeon</taxon>
    </lineage>
</organism>
<proteinExistence type="predicted"/>
<dbReference type="SMART" id="SM00225">
    <property type="entry name" value="BTB"/>
    <property type="match status" value="1"/>
</dbReference>
<reference evidence="3 4" key="1">
    <citation type="submission" date="2020-04" db="EMBL/GenBank/DDBJ databases">
        <authorList>
            <person name="Alioto T."/>
            <person name="Alioto T."/>
            <person name="Gomez Garrido J."/>
        </authorList>
    </citation>
    <scope>NUCLEOTIDE SEQUENCE [LARGE SCALE GENOMIC DNA]</scope>
</reference>
<protein>
    <recommendedName>
        <fullName evidence="2">BTB domain-containing protein</fullName>
    </recommendedName>
</protein>
<evidence type="ECO:0000313" key="4">
    <source>
        <dbReference type="Proteomes" id="UP000494165"/>
    </source>
</evidence>
<dbReference type="PANTHER" id="PTHR45774:SF3">
    <property type="entry name" value="BTB (POZ) DOMAIN-CONTAINING 2B-RELATED"/>
    <property type="match status" value="1"/>
</dbReference>